<reference evidence="1 2" key="1">
    <citation type="journal article" date="2016" name="Nat. Commun.">
        <title>Extremotolerant tardigrade genome and improved radiotolerance of human cultured cells by tardigrade-unique protein.</title>
        <authorList>
            <person name="Hashimoto T."/>
            <person name="Horikawa D.D."/>
            <person name="Saito Y."/>
            <person name="Kuwahara H."/>
            <person name="Kozuka-Hata H."/>
            <person name="Shin-I T."/>
            <person name="Minakuchi Y."/>
            <person name="Ohishi K."/>
            <person name="Motoyama A."/>
            <person name="Aizu T."/>
            <person name="Enomoto A."/>
            <person name="Kondo K."/>
            <person name="Tanaka S."/>
            <person name="Hara Y."/>
            <person name="Koshikawa S."/>
            <person name="Sagara H."/>
            <person name="Miura T."/>
            <person name="Yokobori S."/>
            <person name="Miyagawa K."/>
            <person name="Suzuki Y."/>
            <person name="Kubo T."/>
            <person name="Oyama M."/>
            <person name="Kohara Y."/>
            <person name="Fujiyama A."/>
            <person name="Arakawa K."/>
            <person name="Katayama T."/>
            <person name="Toyoda A."/>
            <person name="Kunieda T."/>
        </authorList>
    </citation>
    <scope>NUCLEOTIDE SEQUENCE [LARGE SCALE GENOMIC DNA]</scope>
    <source>
        <strain evidence="1 2">YOKOZUNA-1</strain>
    </source>
</reference>
<evidence type="ECO:0000313" key="1">
    <source>
        <dbReference type="EMBL" id="GAV05763.1"/>
    </source>
</evidence>
<proteinExistence type="predicted"/>
<dbReference type="EMBL" id="BDGG01000012">
    <property type="protein sequence ID" value="GAV05763.1"/>
    <property type="molecule type" value="Genomic_DNA"/>
</dbReference>
<keyword evidence="2" id="KW-1185">Reference proteome</keyword>
<gene>
    <name evidence="1" type="primary">RvY_15843-1</name>
    <name evidence="1" type="synonym">RvY_15843.1</name>
    <name evidence="1" type="ORF">RvY_15843</name>
</gene>
<dbReference type="OrthoDB" id="10598370at2759"/>
<dbReference type="Proteomes" id="UP000186922">
    <property type="component" value="Unassembled WGS sequence"/>
</dbReference>
<accession>A0A1D1VZF3</accession>
<name>A0A1D1VZF3_RAMVA</name>
<protein>
    <submittedName>
        <fullName evidence="1">Uncharacterized protein</fullName>
    </submittedName>
</protein>
<sequence>MIGIWTWGYRDPDCIVLRSGNHCSTAALLFPSYRQFRAVWEATMKCLTSWPVRILSAGSTRRLLGCSEYFKTPVAFVTGKPKNRFLWPQKYARVPKQTERLEKLRKEAAELGIPGPEKLPEIRPTVYSMPTMLYKKYYTIKIE</sequence>
<comment type="caution">
    <text evidence="1">The sequence shown here is derived from an EMBL/GenBank/DDBJ whole genome shotgun (WGS) entry which is preliminary data.</text>
</comment>
<organism evidence="1 2">
    <name type="scientific">Ramazzottius varieornatus</name>
    <name type="common">Water bear</name>
    <name type="synonym">Tardigrade</name>
    <dbReference type="NCBI Taxonomy" id="947166"/>
    <lineage>
        <taxon>Eukaryota</taxon>
        <taxon>Metazoa</taxon>
        <taxon>Ecdysozoa</taxon>
        <taxon>Tardigrada</taxon>
        <taxon>Eutardigrada</taxon>
        <taxon>Parachela</taxon>
        <taxon>Hypsibioidea</taxon>
        <taxon>Ramazzottiidae</taxon>
        <taxon>Ramazzottius</taxon>
    </lineage>
</organism>
<dbReference type="AlphaFoldDB" id="A0A1D1VZF3"/>
<evidence type="ECO:0000313" key="2">
    <source>
        <dbReference type="Proteomes" id="UP000186922"/>
    </source>
</evidence>